<dbReference type="GO" id="GO:0044231">
    <property type="term" value="C:host cell presynaptic membrane"/>
    <property type="evidence" value="ECO:0007669"/>
    <property type="project" value="UniProtKB-KW"/>
</dbReference>
<evidence type="ECO:0000256" key="7">
    <source>
        <dbReference type="ARBA" id="ARBA00023136"/>
    </source>
</evidence>
<comment type="subunit">
    <text evidence="10">Homotetramer in membranes.</text>
</comment>
<feature type="repeat" description="ANK" evidence="12">
    <location>
        <begin position="54"/>
        <end position="86"/>
    </location>
</feature>
<keyword evidence="2" id="KW-0268">Exocytosis</keyword>
<feature type="repeat" description="ANK" evidence="12">
    <location>
        <begin position="120"/>
        <end position="153"/>
    </location>
</feature>
<keyword evidence="5" id="KW-0528">Neurotoxin</keyword>
<dbReference type="EMBL" id="OC925054">
    <property type="protein sequence ID" value="CAD7655894.1"/>
    <property type="molecule type" value="Genomic_DNA"/>
</dbReference>
<evidence type="ECO:0000256" key="1">
    <source>
        <dbReference type="ARBA" id="ARBA00004175"/>
    </source>
</evidence>
<feature type="repeat" description="ANK" evidence="12">
    <location>
        <begin position="87"/>
        <end position="119"/>
    </location>
</feature>
<evidence type="ECO:0000256" key="10">
    <source>
        <dbReference type="ARBA" id="ARBA00049715"/>
    </source>
</evidence>
<dbReference type="PROSITE" id="PS50088">
    <property type="entry name" value="ANK_REPEAT"/>
    <property type="match status" value="3"/>
</dbReference>
<evidence type="ECO:0000313" key="14">
    <source>
        <dbReference type="Proteomes" id="UP000728032"/>
    </source>
</evidence>
<evidence type="ECO:0000313" key="13">
    <source>
        <dbReference type="EMBL" id="CAD7655894.1"/>
    </source>
</evidence>
<dbReference type="Proteomes" id="UP000728032">
    <property type="component" value="Unassembled WGS sequence"/>
</dbReference>
<protein>
    <recommendedName>
        <fullName evidence="11">Alpha-latrotoxin</fullName>
    </recommendedName>
</protein>
<dbReference type="Pfam" id="PF12796">
    <property type="entry name" value="Ank_2"/>
    <property type="match status" value="1"/>
</dbReference>
<proteinExistence type="inferred from homology"/>
<dbReference type="Gene3D" id="1.25.40.20">
    <property type="entry name" value="Ankyrin repeat-containing domain"/>
    <property type="match status" value="2"/>
</dbReference>
<keyword evidence="14" id="KW-1185">Reference proteome</keyword>
<keyword evidence="4" id="KW-0677">Repeat</keyword>
<keyword evidence="6 12" id="KW-0040">ANK repeat</keyword>
<dbReference type="GO" id="GO:0006887">
    <property type="term" value="P:exocytosis"/>
    <property type="evidence" value="ECO:0007669"/>
    <property type="project" value="UniProtKB-KW"/>
</dbReference>
<gene>
    <name evidence="13" type="ORF">ONB1V03_LOCUS12535</name>
</gene>
<evidence type="ECO:0000256" key="5">
    <source>
        <dbReference type="ARBA" id="ARBA00023028"/>
    </source>
</evidence>
<keyword evidence="5" id="KW-0800">Toxin</keyword>
<comment type="similarity">
    <text evidence="9">Belongs to the cationic peptide 01 (latrotoxin) family. 03 (alpha-latrotoxin) subfamily.</text>
</comment>
<keyword evidence="7" id="KW-0472">Membrane</keyword>
<evidence type="ECO:0000256" key="12">
    <source>
        <dbReference type="PROSITE-ProRule" id="PRU00023"/>
    </source>
</evidence>
<dbReference type="OrthoDB" id="19174at2759"/>
<organism evidence="13">
    <name type="scientific">Oppiella nova</name>
    <dbReference type="NCBI Taxonomy" id="334625"/>
    <lineage>
        <taxon>Eukaryota</taxon>
        <taxon>Metazoa</taxon>
        <taxon>Ecdysozoa</taxon>
        <taxon>Arthropoda</taxon>
        <taxon>Chelicerata</taxon>
        <taxon>Arachnida</taxon>
        <taxon>Acari</taxon>
        <taxon>Acariformes</taxon>
        <taxon>Sarcoptiformes</taxon>
        <taxon>Oribatida</taxon>
        <taxon>Brachypylina</taxon>
        <taxon>Oppioidea</taxon>
        <taxon>Oppiidae</taxon>
        <taxon>Oppiella</taxon>
    </lineage>
</organism>
<dbReference type="GO" id="GO:0044218">
    <property type="term" value="C:other organism cell membrane"/>
    <property type="evidence" value="ECO:0007669"/>
    <property type="project" value="UniProtKB-KW"/>
</dbReference>
<evidence type="ECO:0000256" key="2">
    <source>
        <dbReference type="ARBA" id="ARBA00022483"/>
    </source>
</evidence>
<dbReference type="PANTHER" id="PTHR24198">
    <property type="entry name" value="ANKYRIN REPEAT AND PROTEIN KINASE DOMAIN-CONTAINING PROTEIN"/>
    <property type="match status" value="1"/>
</dbReference>
<evidence type="ECO:0000256" key="3">
    <source>
        <dbReference type="ARBA" id="ARBA00022537"/>
    </source>
</evidence>
<dbReference type="EMBL" id="CAJPVJ010010229">
    <property type="protein sequence ID" value="CAG2173081.1"/>
    <property type="molecule type" value="Genomic_DNA"/>
</dbReference>
<dbReference type="PANTHER" id="PTHR24198:SF165">
    <property type="entry name" value="ANKYRIN REPEAT-CONTAINING PROTEIN-RELATED"/>
    <property type="match status" value="1"/>
</dbReference>
<dbReference type="InterPro" id="IPR036770">
    <property type="entry name" value="Ankyrin_rpt-contain_sf"/>
</dbReference>
<dbReference type="PROSITE" id="PS50297">
    <property type="entry name" value="ANK_REP_REGION"/>
    <property type="match status" value="3"/>
</dbReference>
<evidence type="ECO:0000256" key="4">
    <source>
        <dbReference type="ARBA" id="ARBA00022737"/>
    </source>
</evidence>
<evidence type="ECO:0000256" key="8">
    <source>
        <dbReference type="ARBA" id="ARBA00023298"/>
    </source>
</evidence>
<comment type="subcellular location">
    <subcellularLocation>
        <location evidence="1">Target cell membrane</location>
    </subcellularLocation>
</comment>
<keyword evidence="3" id="KW-1052">Target cell membrane</keyword>
<evidence type="ECO:0000256" key="11">
    <source>
        <dbReference type="ARBA" id="ARBA00049811"/>
    </source>
</evidence>
<reference evidence="13" key="1">
    <citation type="submission" date="2020-11" db="EMBL/GenBank/DDBJ databases">
        <authorList>
            <person name="Tran Van P."/>
        </authorList>
    </citation>
    <scope>NUCLEOTIDE SEQUENCE</scope>
</reference>
<evidence type="ECO:0000256" key="6">
    <source>
        <dbReference type="ARBA" id="ARBA00023043"/>
    </source>
</evidence>
<keyword evidence="8" id="KW-1053">Target membrane</keyword>
<sequence length="175" mass="19406">MSDKLNDSLDGKTTNENELHLNEMILKAAEDGDLLGVKRCLSRDQSVVMAVDSDLYTPLHRSAYNNHTEVMRLLIRRGADVRARTLDGWTPLHCASKWANTGAADLLINCGADINAVSDGGNTALHLAASHNNRQLLELFLHNQDIDITLTNDSGETAYQIAKRSSPLHQLWQYL</sequence>
<dbReference type="SUPFAM" id="SSF48403">
    <property type="entry name" value="Ankyrin repeat"/>
    <property type="match status" value="1"/>
</dbReference>
<dbReference type="Pfam" id="PF00023">
    <property type="entry name" value="Ank"/>
    <property type="match status" value="1"/>
</dbReference>
<evidence type="ECO:0000256" key="9">
    <source>
        <dbReference type="ARBA" id="ARBA00049657"/>
    </source>
</evidence>
<dbReference type="InterPro" id="IPR002110">
    <property type="entry name" value="Ankyrin_rpt"/>
</dbReference>
<accession>A0A7R9M990</accession>
<keyword evidence="5" id="KW-0638">Presynaptic neurotoxin</keyword>
<name>A0A7R9M990_9ACAR</name>
<dbReference type="AlphaFoldDB" id="A0A7R9M990"/>
<dbReference type="SMART" id="SM00248">
    <property type="entry name" value="ANK"/>
    <property type="match status" value="3"/>
</dbReference>